<keyword evidence="3" id="KW-1185">Reference proteome</keyword>
<name>A9CUA3_HOEPD</name>
<dbReference type="Pfam" id="PF02594">
    <property type="entry name" value="DUF167"/>
    <property type="match status" value="1"/>
</dbReference>
<dbReference type="Proteomes" id="UP000004291">
    <property type="component" value="Chromosome"/>
</dbReference>
<evidence type="ECO:0008006" key="4">
    <source>
        <dbReference type="Google" id="ProtNLM"/>
    </source>
</evidence>
<dbReference type="Gene3D" id="3.30.1200.10">
    <property type="entry name" value="YggU-like"/>
    <property type="match status" value="1"/>
</dbReference>
<dbReference type="SMART" id="SM01152">
    <property type="entry name" value="DUF167"/>
    <property type="match status" value="1"/>
</dbReference>
<reference evidence="2 3" key="2">
    <citation type="submission" date="2012-06" db="EMBL/GenBank/DDBJ databases">
        <authorList>
            <person name="Fiebig A."/>
        </authorList>
    </citation>
    <scope>NUCLEOTIDE SEQUENCE [LARGE SCALE GENOMIC DNA]</scope>
    <source>
        <strain evidence="2 3">DFL-43</strain>
    </source>
</reference>
<evidence type="ECO:0000313" key="2">
    <source>
        <dbReference type="EMBL" id="EDQ35177.2"/>
    </source>
</evidence>
<evidence type="ECO:0000313" key="3">
    <source>
        <dbReference type="Proteomes" id="UP000004291"/>
    </source>
</evidence>
<comment type="similarity">
    <text evidence="1">Belongs to the UPF0235 family.</text>
</comment>
<proteinExistence type="inferred from homology"/>
<reference evidence="2 3" key="1">
    <citation type="submission" date="2007-10" db="EMBL/GenBank/DDBJ databases">
        <authorList>
            <person name="Wagner-Dobler I."/>
            <person name="Ferriera S."/>
            <person name="Johnson J."/>
            <person name="Kravitz S."/>
            <person name="Beeson K."/>
            <person name="Sutton G."/>
            <person name="Rogers Y.-H."/>
            <person name="Friedman R."/>
            <person name="Frazier M."/>
            <person name="Venter J.C."/>
        </authorList>
    </citation>
    <scope>NUCLEOTIDE SEQUENCE [LARGE SCALE GENOMIC DNA]</scope>
    <source>
        <strain evidence="2 3">DFL-43</strain>
    </source>
</reference>
<accession>A9CUA3</accession>
<dbReference type="HOGENOM" id="CLU_3008117_0_0_5"/>
<dbReference type="AlphaFoldDB" id="A9CUA3"/>
<comment type="caution">
    <text evidence="2">The sequence shown here is derived from an EMBL/GenBank/DDBJ whole genome shotgun (WGS) entry which is preliminary data.</text>
</comment>
<dbReference type="SUPFAM" id="SSF69786">
    <property type="entry name" value="YggU-like"/>
    <property type="match status" value="1"/>
</dbReference>
<sequence length="56" mass="6092">MAENNKANRALEAFLAKRLKLAKSRVRVISGANSRTKTVRLEGDPQELAAKLDGLA</sequence>
<organism evidence="2 3">
    <name type="scientific">Hoeflea phototrophica (strain DSM 17068 / NCIMB 14078 / DFL-43)</name>
    <dbReference type="NCBI Taxonomy" id="411684"/>
    <lineage>
        <taxon>Bacteria</taxon>
        <taxon>Pseudomonadati</taxon>
        <taxon>Pseudomonadota</taxon>
        <taxon>Alphaproteobacteria</taxon>
        <taxon>Hyphomicrobiales</taxon>
        <taxon>Rhizobiaceae</taxon>
        <taxon>Hoeflea</taxon>
    </lineage>
</organism>
<protein>
    <recommendedName>
        <fullName evidence="4">DUF167 domain-containing protein</fullName>
    </recommendedName>
</protein>
<gene>
    <name evidence="2" type="ORF">HPDFL43_18322</name>
</gene>
<dbReference type="NCBIfam" id="TIGR00251">
    <property type="entry name" value="DUF167 family protein"/>
    <property type="match status" value="1"/>
</dbReference>
<evidence type="ECO:0000256" key="1">
    <source>
        <dbReference type="ARBA" id="ARBA00010364"/>
    </source>
</evidence>
<dbReference type="EMBL" id="ABIA03000005">
    <property type="protein sequence ID" value="EDQ35177.2"/>
    <property type="molecule type" value="Genomic_DNA"/>
</dbReference>
<dbReference type="InterPro" id="IPR003746">
    <property type="entry name" value="DUF167"/>
</dbReference>
<dbReference type="InterPro" id="IPR036591">
    <property type="entry name" value="YggU-like_sf"/>
</dbReference>